<keyword evidence="6" id="KW-1185">Reference proteome</keyword>
<dbReference type="Proteomes" id="UP000315377">
    <property type="component" value="Chromosome"/>
</dbReference>
<dbReference type="AlphaFoldDB" id="A0A378ZK52"/>
<reference evidence="3 4" key="1">
    <citation type="submission" date="2018-09" db="EMBL/GenBank/DDBJ databases">
        <title>Paenibacillus SK2017-BO5.</title>
        <authorList>
            <person name="Piskunova J.V."/>
            <person name="Dubiley S.A."/>
            <person name="Severinov K.V."/>
        </authorList>
    </citation>
    <scope>NUCLEOTIDE SEQUENCE [LARGE SCALE GENOMIC DNA]</scope>
    <source>
        <strain evidence="3 4">BO5</strain>
    </source>
</reference>
<evidence type="ECO:0000313" key="5">
    <source>
        <dbReference type="Proteomes" id="UP000315377"/>
    </source>
</evidence>
<accession>A0A378ZK52</accession>
<evidence type="ECO:0000313" key="4">
    <source>
        <dbReference type="Proteomes" id="UP000266177"/>
    </source>
</evidence>
<dbReference type="EMBL" id="CP041405">
    <property type="protein sequence ID" value="QDM43785.1"/>
    <property type="molecule type" value="Genomic_DNA"/>
</dbReference>
<evidence type="ECO:0000313" key="2">
    <source>
        <dbReference type="EMBL" id="QDM43785.1"/>
    </source>
</evidence>
<protein>
    <submittedName>
        <fullName evidence="3">ArpU family transcriptional regulator</fullName>
    </submittedName>
</protein>
<proteinExistence type="predicted"/>
<organism evidence="3 4">
    <name type="scientific">Paenibacillus thiaminolyticus</name>
    <name type="common">Bacillus thiaminolyticus</name>
    <dbReference type="NCBI Taxonomy" id="49283"/>
    <lineage>
        <taxon>Bacteria</taxon>
        <taxon>Bacillati</taxon>
        <taxon>Bacillota</taxon>
        <taxon>Bacilli</taxon>
        <taxon>Bacillales</taxon>
        <taxon>Paenibacillaceae</taxon>
        <taxon>Paenibacillus</taxon>
    </lineage>
</organism>
<reference evidence="2 5" key="2">
    <citation type="submission" date="2019-07" db="EMBL/GenBank/DDBJ databases">
        <title>Paenibacillus thiaminolyticus NRRL B-4156.</title>
        <authorList>
            <person name="Hehnly C."/>
            <person name="Zhang L."/>
        </authorList>
    </citation>
    <scope>NUCLEOTIDE SEQUENCE [LARGE SCALE GENOMIC DNA]</scope>
    <source>
        <strain evidence="2 5">NRRL B-4156</strain>
    </source>
</reference>
<dbReference type="OrthoDB" id="1797434at2"/>
<name>A0A378ZK52_PANTH</name>
<dbReference type="Proteomes" id="UP001209276">
    <property type="component" value="Unassembled WGS sequence"/>
</dbReference>
<dbReference type="EMBL" id="JAMDMM010000039">
    <property type="protein sequence ID" value="MCY9609474.1"/>
    <property type="molecule type" value="Genomic_DNA"/>
</dbReference>
<gene>
    <name evidence="3" type="ORF">DQX05_14090</name>
    <name evidence="2" type="ORF">FLT43_09935</name>
    <name evidence="1" type="ORF">M5W83_20195</name>
</gene>
<evidence type="ECO:0000313" key="6">
    <source>
        <dbReference type="Proteomes" id="UP001209276"/>
    </source>
</evidence>
<evidence type="ECO:0000313" key="3">
    <source>
        <dbReference type="EMBL" id="RJG23370.1"/>
    </source>
</evidence>
<dbReference type="InterPro" id="IPR006524">
    <property type="entry name" value="ArpU-like"/>
</dbReference>
<dbReference type="NCBIfam" id="TIGR01637">
    <property type="entry name" value="phage_arpU"/>
    <property type="match status" value="1"/>
</dbReference>
<dbReference type="Proteomes" id="UP000266177">
    <property type="component" value="Unassembled WGS sequence"/>
</dbReference>
<reference evidence="1 6" key="3">
    <citation type="submission" date="2022-05" db="EMBL/GenBank/DDBJ databases">
        <title>Genome Sequencing of Bee-Associated Microbes.</title>
        <authorList>
            <person name="Dunlap C."/>
        </authorList>
    </citation>
    <scope>NUCLEOTIDE SEQUENCE [LARGE SCALE GENOMIC DNA]</scope>
    <source>
        <strain evidence="1 6">NRRL B-14613</strain>
    </source>
</reference>
<dbReference type="RefSeq" id="WP_087445039.1">
    <property type="nucleotide sequence ID" value="NZ_CABMNB010000047.1"/>
</dbReference>
<evidence type="ECO:0000313" key="1">
    <source>
        <dbReference type="EMBL" id="MCY9609474.1"/>
    </source>
</evidence>
<sequence length="140" mass="16028">MLATINRTETRKQVESVLAVAKLYRKAGAVRREMRTTLAYIPRYHGATHKVGKPVEETAVHNVEREQYMKTVHDNVTKAIAHLGEAERGVIERCYLSPQNSTPDYLLCHEMNVSERTFRRIKARGVMELAFLLGLEVYAE</sequence>
<dbReference type="GeneID" id="76996285"/>
<dbReference type="EMBL" id="QYZD01000011">
    <property type="protein sequence ID" value="RJG23370.1"/>
    <property type="molecule type" value="Genomic_DNA"/>
</dbReference>